<dbReference type="RefSeq" id="WP_111844873.1">
    <property type="nucleotide sequence ID" value="NZ_UEGI01000010.1"/>
</dbReference>
<proteinExistence type="predicted"/>
<reference evidence="1 2" key="1">
    <citation type="submission" date="2019-08" db="EMBL/GenBank/DDBJ databases">
        <title>Genome of Aequorivita antarctica SW49 (type strain).</title>
        <authorList>
            <person name="Bowman J.P."/>
        </authorList>
    </citation>
    <scope>NUCLEOTIDE SEQUENCE [LARGE SCALE GENOMIC DNA]</scope>
    <source>
        <strain evidence="1 2">SW49</strain>
    </source>
</reference>
<gene>
    <name evidence="1" type="ORF">ESU54_16315</name>
</gene>
<evidence type="ECO:0000313" key="2">
    <source>
        <dbReference type="Proteomes" id="UP000321497"/>
    </source>
</evidence>
<sequence length="142" mass="16914">MYYFYSNFSQKYCSFSDNNASLLTIFAVLEELNIDYSTLKNKKKILISNPRQLNDIRKKFKGLLLQNFPKRYISKGVIFDFKEIEVESLKIILNIRNNVDNLIYIFYCLIEIIKNCIEMNDQLKIEYVSKNDLVPEDILKKM</sequence>
<dbReference type="OrthoDB" id="9994770at2"/>
<dbReference type="AlphaFoldDB" id="A0A5C6YVG4"/>
<comment type="caution">
    <text evidence="1">The sequence shown here is derived from an EMBL/GenBank/DDBJ whole genome shotgun (WGS) entry which is preliminary data.</text>
</comment>
<evidence type="ECO:0000313" key="1">
    <source>
        <dbReference type="EMBL" id="TXD71586.1"/>
    </source>
</evidence>
<organism evidence="1 2">
    <name type="scientific">Aequorivita antarctica</name>
    <dbReference type="NCBI Taxonomy" id="153266"/>
    <lineage>
        <taxon>Bacteria</taxon>
        <taxon>Pseudomonadati</taxon>
        <taxon>Bacteroidota</taxon>
        <taxon>Flavobacteriia</taxon>
        <taxon>Flavobacteriales</taxon>
        <taxon>Flavobacteriaceae</taxon>
        <taxon>Aequorivita</taxon>
    </lineage>
</organism>
<protein>
    <submittedName>
        <fullName evidence="1">Uncharacterized protein</fullName>
    </submittedName>
</protein>
<name>A0A5C6YVG4_9FLAO</name>
<dbReference type="EMBL" id="VORT01000016">
    <property type="protein sequence ID" value="TXD71586.1"/>
    <property type="molecule type" value="Genomic_DNA"/>
</dbReference>
<keyword evidence="2" id="KW-1185">Reference proteome</keyword>
<dbReference type="Proteomes" id="UP000321497">
    <property type="component" value="Unassembled WGS sequence"/>
</dbReference>
<accession>A0A5C6YVG4</accession>